<dbReference type="SUPFAM" id="SSF53850">
    <property type="entry name" value="Periplasmic binding protein-like II"/>
    <property type="match status" value="1"/>
</dbReference>
<comment type="caution">
    <text evidence="7">The sequence shown here is derived from an EMBL/GenBank/DDBJ whole genome shotgun (WGS) entry which is preliminary data.</text>
</comment>
<proteinExistence type="inferred from homology"/>
<dbReference type="InterPro" id="IPR036388">
    <property type="entry name" value="WH-like_DNA-bd_sf"/>
</dbReference>
<dbReference type="PRINTS" id="PR00039">
    <property type="entry name" value="HTHLYSR"/>
</dbReference>
<evidence type="ECO:0000256" key="5">
    <source>
        <dbReference type="SAM" id="MobiDB-lite"/>
    </source>
</evidence>
<keyword evidence="4" id="KW-0804">Transcription</keyword>
<dbReference type="SUPFAM" id="SSF46785">
    <property type="entry name" value="Winged helix' DNA-binding domain"/>
    <property type="match status" value="1"/>
</dbReference>
<keyword evidence="3" id="KW-0238">DNA-binding</keyword>
<dbReference type="Gene3D" id="3.40.190.10">
    <property type="entry name" value="Periplasmic binding protein-like II"/>
    <property type="match status" value="2"/>
</dbReference>
<dbReference type="InterPro" id="IPR036390">
    <property type="entry name" value="WH_DNA-bd_sf"/>
</dbReference>
<dbReference type="Pfam" id="PF03466">
    <property type="entry name" value="LysR_substrate"/>
    <property type="match status" value="1"/>
</dbReference>
<feature type="compositionally biased region" description="Low complexity" evidence="5">
    <location>
        <begin position="296"/>
        <end position="321"/>
    </location>
</feature>
<gene>
    <name evidence="7" type="ORF">AACH11_21585</name>
</gene>
<dbReference type="PROSITE" id="PS50931">
    <property type="entry name" value="HTH_LYSR"/>
    <property type="match status" value="1"/>
</dbReference>
<evidence type="ECO:0000313" key="8">
    <source>
        <dbReference type="Proteomes" id="UP001368500"/>
    </source>
</evidence>
<sequence length="328" mass="35949">MMDLFQLRCFVAVCEELHFGRAAARLHMTQPPLSRQIQLLESAVGVRLLDRTSRSVAMTAAGAALLEDARRLLQQATAAIEQARLTASGEAGRVCLGYTAVCSYVMVPQLLLQARQALPGVEIVLEEMVSSQQLRGLAAGTLDLALVRPLATEIALDYRRVLREPMQLAVPAMHPLATQARITLADLAGQPLVMYARREGQYFHDRILELFAATGVQPRWIHPMGQTHAIVALVQAGIGLAIVPASARHLRFDQVVYRDLWRDDVVAEIHLAWRREERNPASRRLREVILQALAGGDPAPAEGADPAAAAAPRRRPGAAAAQTRKRRT</sequence>
<dbReference type="Pfam" id="PF00126">
    <property type="entry name" value="HTH_1"/>
    <property type="match status" value="1"/>
</dbReference>
<feature type="region of interest" description="Disordered" evidence="5">
    <location>
        <begin position="296"/>
        <end position="328"/>
    </location>
</feature>
<name>A0ABU9BHK0_9BURK</name>
<accession>A0ABU9BHK0</accession>
<organism evidence="7 8">
    <name type="scientific">Pseudaquabacterium rugosum</name>
    <dbReference type="NCBI Taxonomy" id="2984194"/>
    <lineage>
        <taxon>Bacteria</taxon>
        <taxon>Pseudomonadati</taxon>
        <taxon>Pseudomonadota</taxon>
        <taxon>Betaproteobacteria</taxon>
        <taxon>Burkholderiales</taxon>
        <taxon>Sphaerotilaceae</taxon>
        <taxon>Pseudaquabacterium</taxon>
    </lineage>
</organism>
<dbReference type="EMBL" id="JBBUTF010000026">
    <property type="protein sequence ID" value="MEK8028559.1"/>
    <property type="molecule type" value="Genomic_DNA"/>
</dbReference>
<keyword evidence="2" id="KW-0805">Transcription regulation</keyword>
<dbReference type="InterPro" id="IPR005119">
    <property type="entry name" value="LysR_subst-bd"/>
</dbReference>
<evidence type="ECO:0000313" key="7">
    <source>
        <dbReference type="EMBL" id="MEK8028559.1"/>
    </source>
</evidence>
<evidence type="ECO:0000259" key="6">
    <source>
        <dbReference type="PROSITE" id="PS50931"/>
    </source>
</evidence>
<protein>
    <submittedName>
        <fullName evidence="7">LysR family transcriptional regulator</fullName>
    </submittedName>
</protein>
<keyword evidence="8" id="KW-1185">Reference proteome</keyword>
<dbReference type="PANTHER" id="PTHR30346">
    <property type="entry name" value="TRANSCRIPTIONAL DUAL REGULATOR HCAR-RELATED"/>
    <property type="match status" value="1"/>
</dbReference>
<evidence type="ECO:0000256" key="1">
    <source>
        <dbReference type="ARBA" id="ARBA00009437"/>
    </source>
</evidence>
<dbReference type="InterPro" id="IPR000847">
    <property type="entry name" value="LysR_HTH_N"/>
</dbReference>
<dbReference type="Gene3D" id="1.10.10.10">
    <property type="entry name" value="Winged helix-like DNA-binding domain superfamily/Winged helix DNA-binding domain"/>
    <property type="match status" value="1"/>
</dbReference>
<evidence type="ECO:0000256" key="3">
    <source>
        <dbReference type="ARBA" id="ARBA00023125"/>
    </source>
</evidence>
<feature type="domain" description="HTH lysR-type" evidence="6">
    <location>
        <begin position="2"/>
        <end position="59"/>
    </location>
</feature>
<dbReference type="PANTHER" id="PTHR30346:SF0">
    <property type="entry name" value="HCA OPERON TRANSCRIPTIONAL ACTIVATOR HCAR"/>
    <property type="match status" value="1"/>
</dbReference>
<evidence type="ECO:0000256" key="2">
    <source>
        <dbReference type="ARBA" id="ARBA00023015"/>
    </source>
</evidence>
<evidence type="ECO:0000256" key="4">
    <source>
        <dbReference type="ARBA" id="ARBA00023163"/>
    </source>
</evidence>
<reference evidence="7 8" key="1">
    <citation type="submission" date="2024-04" db="EMBL/GenBank/DDBJ databases">
        <title>Novel species of the genus Ideonella isolated from streams.</title>
        <authorList>
            <person name="Lu H."/>
        </authorList>
    </citation>
    <scope>NUCLEOTIDE SEQUENCE [LARGE SCALE GENOMIC DNA]</scope>
    <source>
        <strain evidence="7 8">BYS139W</strain>
    </source>
</reference>
<comment type="similarity">
    <text evidence="1">Belongs to the LysR transcriptional regulatory family.</text>
</comment>
<dbReference type="RefSeq" id="WP_341376344.1">
    <property type="nucleotide sequence ID" value="NZ_JBBUTF010000026.1"/>
</dbReference>
<dbReference type="Proteomes" id="UP001368500">
    <property type="component" value="Unassembled WGS sequence"/>
</dbReference>